<evidence type="ECO:0000313" key="10">
    <source>
        <dbReference type="EMBL" id="SFB37758.1"/>
    </source>
</evidence>
<feature type="binding site" evidence="8">
    <location>
        <begin position="212"/>
        <end position="213"/>
    </location>
    <ligand>
        <name>substrate</name>
    </ligand>
</feature>
<dbReference type="OrthoDB" id="9805408at2"/>
<name>A0A1I1AMR0_9PSEU</name>
<dbReference type="RefSeq" id="WP_091674182.1">
    <property type="nucleotide sequence ID" value="NZ_FOKG01000009.1"/>
</dbReference>
<feature type="binding site" evidence="8">
    <location>
        <begin position="202"/>
        <end position="203"/>
    </location>
    <ligand>
        <name>substrate</name>
    </ligand>
</feature>
<evidence type="ECO:0000313" key="11">
    <source>
        <dbReference type="Proteomes" id="UP000243799"/>
    </source>
</evidence>
<feature type="active site" description="Proton acceptor" evidence="8">
    <location>
        <position position="211"/>
    </location>
</feature>
<organism evidence="10 11">
    <name type="scientific">Amycolatopsis marina</name>
    <dbReference type="NCBI Taxonomy" id="490629"/>
    <lineage>
        <taxon>Bacteria</taxon>
        <taxon>Bacillati</taxon>
        <taxon>Actinomycetota</taxon>
        <taxon>Actinomycetes</taxon>
        <taxon>Pseudonocardiales</taxon>
        <taxon>Pseudonocardiaceae</taxon>
        <taxon>Amycolatopsis</taxon>
    </lineage>
</organism>
<comment type="subunit">
    <text evidence="8">Homodimer.</text>
</comment>
<comment type="pathway">
    <text evidence="1 8">Amino-acid biosynthesis; L-lysine biosynthesis via DAP pathway; DL-2,6-diaminopimelate from LL-2,6-diaminopimelate: step 1/1.</text>
</comment>
<dbReference type="EC" id="5.1.1.7" evidence="3 8"/>
<comment type="catalytic activity">
    <reaction evidence="7 8">
        <text>(2S,6S)-2,6-diaminopimelate = meso-2,6-diaminopimelate</text>
        <dbReference type="Rhea" id="RHEA:15393"/>
        <dbReference type="ChEBI" id="CHEBI:57609"/>
        <dbReference type="ChEBI" id="CHEBI:57791"/>
        <dbReference type="EC" id="5.1.1.7"/>
    </reaction>
</comment>
<feature type="binding site" evidence="8">
    <location>
        <position position="152"/>
    </location>
    <ligand>
        <name>substrate</name>
    </ligand>
</feature>
<evidence type="ECO:0000256" key="6">
    <source>
        <dbReference type="ARBA" id="ARBA00023235"/>
    </source>
</evidence>
<evidence type="ECO:0000256" key="1">
    <source>
        <dbReference type="ARBA" id="ARBA00005196"/>
    </source>
</evidence>
<keyword evidence="5 8" id="KW-0457">Lysine biosynthesis</keyword>
<protein>
    <recommendedName>
        <fullName evidence="3 8">Diaminopimelate epimerase</fullName>
        <shortName evidence="8">DAP epimerase</shortName>
        <ecNumber evidence="3 8">5.1.1.7</ecNumber>
    </recommendedName>
    <alternativeName>
        <fullName evidence="8">PLP-independent amino acid racemase</fullName>
    </alternativeName>
</protein>
<dbReference type="GO" id="GO:0005829">
    <property type="term" value="C:cytosol"/>
    <property type="evidence" value="ECO:0007669"/>
    <property type="project" value="TreeGrafter"/>
</dbReference>
<keyword evidence="6 8" id="KW-0413">Isomerase</keyword>
<dbReference type="GO" id="GO:0009089">
    <property type="term" value="P:lysine biosynthetic process via diaminopimelate"/>
    <property type="evidence" value="ECO:0007669"/>
    <property type="project" value="UniProtKB-UniRule"/>
</dbReference>
<comment type="subcellular location">
    <subcellularLocation>
        <location evidence="8">Cytoplasm</location>
    </subcellularLocation>
</comment>
<dbReference type="AlphaFoldDB" id="A0A1I1AMR0"/>
<dbReference type="Gene3D" id="3.10.310.10">
    <property type="entry name" value="Diaminopimelate Epimerase, Chain A, domain 1"/>
    <property type="match status" value="2"/>
</dbReference>
<evidence type="ECO:0000256" key="5">
    <source>
        <dbReference type="ARBA" id="ARBA00023154"/>
    </source>
</evidence>
<dbReference type="PROSITE" id="PS01326">
    <property type="entry name" value="DAP_EPIMERASE"/>
    <property type="match status" value="1"/>
</dbReference>
<evidence type="ECO:0000256" key="4">
    <source>
        <dbReference type="ARBA" id="ARBA00022605"/>
    </source>
</evidence>
<dbReference type="Proteomes" id="UP000243799">
    <property type="component" value="Unassembled WGS sequence"/>
</dbReference>
<dbReference type="UniPathway" id="UPA00034">
    <property type="reaction ID" value="UER00025"/>
</dbReference>
<dbReference type="GO" id="GO:0008837">
    <property type="term" value="F:diaminopimelate epimerase activity"/>
    <property type="evidence" value="ECO:0007669"/>
    <property type="project" value="UniProtKB-UniRule"/>
</dbReference>
<feature type="active site" evidence="9">
    <location>
        <position position="80"/>
    </location>
</feature>
<dbReference type="PANTHER" id="PTHR31689">
    <property type="entry name" value="DIAMINOPIMELATE EPIMERASE, CHLOROPLASTIC"/>
    <property type="match status" value="1"/>
</dbReference>
<dbReference type="HAMAP" id="MF_00197">
    <property type="entry name" value="DAP_epimerase"/>
    <property type="match status" value="1"/>
</dbReference>
<sequence length="276" mass="28962">MGGIEFLKGHGTQNDFVLLPDPDGRLDLTRARVAALCDRQRGLGADGVLRVVRPSAVGLESAGEWFMDYRNADGSIAEMCGNGVRVFARYLVDAGLVDGTEFVVGSRAGDRGVRVHADRSVTVHMGPARIIGSSVTAVSGRELSGVAVDVGNPHLVSFIDSDVADLDLRTQPAFDSDVFPAGVNLEFVNTLEPGRLRMRVHERGVGETRACGTGTVAVVAAALHLTGTDTGESTVDIPGGTVRVTIAPGESTLTGPAEIVARGELDEAWWSAADRS</sequence>
<dbReference type="InterPro" id="IPR001653">
    <property type="entry name" value="DAP_epimerase_DapF"/>
</dbReference>
<dbReference type="InterPro" id="IPR018510">
    <property type="entry name" value="DAP_epimerase_AS"/>
</dbReference>
<keyword evidence="8" id="KW-0963">Cytoplasm</keyword>
<dbReference type="NCBIfam" id="TIGR00652">
    <property type="entry name" value="DapF"/>
    <property type="match status" value="1"/>
</dbReference>
<feature type="binding site" evidence="8">
    <location>
        <position position="184"/>
    </location>
    <ligand>
        <name>substrate</name>
    </ligand>
</feature>
<reference evidence="11" key="1">
    <citation type="submission" date="2016-10" db="EMBL/GenBank/DDBJ databases">
        <authorList>
            <person name="Varghese N."/>
            <person name="Submissions S."/>
        </authorList>
    </citation>
    <scope>NUCLEOTIDE SEQUENCE [LARGE SCALE GENOMIC DNA]</scope>
    <source>
        <strain evidence="11">CGMCC 4.3568</strain>
    </source>
</reference>
<evidence type="ECO:0000256" key="8">
    <source>
        <dbReference type="HAMAP-Rule" id="MF_00197"/>
    </source>
</evidence>
<evidence type="ECO:0000256" key="7">
    <source>
        <dbReference type="ARBA" id="ARBA00051712"/>
    </source>
</evidence>
<dbReference type="STRING" id="490629.SAMN05216266_109193"/>
<dbReference type="Pfam" id="PF01678">
    <property type="entry name" value="DAP_epimerase"/>
    <property type="match status" value="2"/>
</dbReference>
<feature type="active site" description="Proton donor" evidence="8">
    <location>
        <position position="80"/>
    </location>
</feature>
<dbReference type="EMBL" id="FOKG01000009">
    <property type="protein sequence ID" value="SFB37758.1"/>
    <property type="molecule type" value="Genomic_DNA"/>
</dbReference>
<comment type="function">
    <text evidence="8">Catalyzes the stereoinversion of LL-2,6-diaminopimelate (L,L-DAP) to meso-diaminopimelate (meso-DAP), a precursor of L-lysine and an essential component of the bacterial peptidoglycan.</text>
</comment>
<keyword evidence="11" id="KW-1185">Reference proteome</keyword>
<evidence type="ECO:0000256" key="9">
    <source>
        <dbReference type="PROSITE-ProRule" id="PRU10125"/>
    </source>
</evidence>
<feature type="site" description="Could be important to modulate the pK values of the two catalytic cysteine residues" evidence="8">
    <location>
        <position position="202"/>
    </location>
</feature>
<feature type="binding site" evidence="8">
    <location>
        <position position="71"/>
    </location>
    <ligand>
        <name>substrate</name>
    </ligand>
</feature>
<accession>A0A1I1AMR0</accession>
<comment type="similarity">
    <text evidence="2 8">Belongs to the diaminopimelate epimerase family.</text>
</comment>
<feature type="binding site" evidence="8">
    <location>
        <position position="14"/>
    </location>
    <ligand>
        <name>substrate</name>
    </ligand>
</feature>
<gene>
    <name evidence="8" type="primary">dapF</name>
    <name evidence="10" type="ORF">SAMN05216266_109193</name>
</gene>
<dbReference type="SUPFAM" id="SSF54506">
    <property type="entry name" value="Diaminopimelate epimerase-like"/>
    <property type="match status" value="2"/>
</dbReference>
<keyword evidence="4 8" id="KW-0028">Amino-acid biosynthesis</keyword>
<comment type="caution">
    <text evidence="8">Lacks conserved residue(s) required for the propagation of feature annotation.</text>
</comment>
<dbReference type="PANTHER" id="PTHR31689:SF0">
    <property type="entry name" value="DIAMINOPIMELATE EPIMERASE"/>
    <property type="match status" value="1"/>
</dbReference>
<feature type="binding site" evidence="8">
    <location>
        <begin position="81"/>
        <end position="82"/>
    </location>
    <ligand>
        <name>substrate</name>
    </ligand>
</feature>
<feature type="site" description="Could be important to modulate the pK values of the two catalytic cysteine residues" evidence="8">
    <location>
        <position position="154"/>
    </location>
</feature>
<evidence type="ECO:0000256" key="3">
    <source>
        <dbReference type="ARBA" id="ARBA00013080"/>
    </source>
</evidence>
<evidence type="ECO:0000256" key="2">
    <source>
        <dbReference type="ARBA" id="ARBA00010219"/>
    </source>
</evidence>
<proteinExistence type="inferred from homology"/>